<gene>
    <name evidence="1" type="ORF">NCTC8256_02498</name>
</gene>
<sequence>MNKIGIVVLLSFFMIGCSAWDKGKAKTIEQKRDYLLEYGPQYVPSFLVPQSLVQQPPLSVTVLRTKLVDNGGETSEFLHRLVDKCFESSDRYCTVSMYYSENEKIEKKRQKIANKNKQTSVKKGDLFYCRMTLNQSGGPVDTSRMRVRVKDNVDSVGFLFPDDKQIISPKLEVVDSDSGERYGRAADGSITVSASYDGHAYEIQIFNTLPVSQFNGAVVTHTSALEFAGSIDVFDCKKVK</sequence>
<dbReference type="EMBL" id="UGXR01000001">
    <property type="protein sequence ID" value="SUH08566.1"/>
    <property type="molecule type" value="Genomic_DNA"/>
</dbReference>
<accession>A0A379VNU9</accession>
<evidence type="ECO:0000313" key="1">
    <source>
        <dbReference type="EMBL" id="SUH08566.1"/>
    </source>
</evidence>
<organism evidence="1 2">
    <name type="scientific">Salmonella enterica I</name>
    <dbReference type="NCBI Taxonomy" id="59201"/>
    <lineage>
        <taxon>Bacteria</taxon>
        <taxon>Pseudomonadati</taxon>
        <taxon>Pseudomonadota</taxon>
        <taxon>Gammaproteobacteria</taxon>
        <taxon>Enterobacterales</taxon>
        <taxon>Enterobacteriaceae</taxon>
        <taxon>Salmonella</taxon>
    </lineage>
</organism>
<proteinExistence type="predicted"/>
<evidence type="ECO:0008006" key="3">
    <source>
        <dbReference type="Google" id="ProtNLM"/>
    </source>
</evidence>
<dbReference type="PROSITE" id="PS51257">
    <property type="entry name" value="PROKAR_LIPOPROTEIN"/>
    <property type="match status" value="1"/>
</dbReference>
<dbReference type="Proteomes" id="UP000254346">
    <property type="component" value="Unassembled WGS sequence"/>
</dbReference>
<evidence type="ECO:0000313" key="2">
    <source>
        <dbReference type="Proteomes" id="UP000254346"/>
    </source>
</evidence>
<name>A0A379VNU9_SALET</name>
<dbReference type="AlphaFoldDB" id="A0A379VNU9"/>
<protein>
    <recommendedName>
        <fullName evidence="3">Lipoprotein</fullName>
    </recommendedName>
</protein>
<dbReference type="RefSeq" id="WP_001033376.1">
    <property type="nucleotide sequence ID" value="NZ_CP064909.1"/>
</dbReference>
<reference evidence="1 2" key="1">
    <citation type="submission" date="2018-06" db="EMBL/GenBank/DDBJ databases">
        <authorList>
            <consortium name="Pathogen Informatics"/>
            <person name="Doyle S."/>
        </authorList>
    </citation>
    <scope>NUCLEOTIDE SEQUENCE [LARGE SCALE GENOMIC DNA]</scope>
    <source>
        <strain evidence="1 2">NCTC8256</strain>
    </source>
</reference>